<dbReference type="InterPro" id="IPR032693">
    <property type="entry name" value="YtkA-like_dom"/>
</dbReference>
<dbReference type="InterPro" id="IPR013783">
    <property type="entry name" value="Ig-like_fold"/>
</dbReference>
<gene>
    <name evidence="3" type="ORF">BAG01nite_44800</name>
    <name evidence="4" type="ORF">EB820_23385</name>
</gene>
<dbReference type="GeneID" id="82812418"/>
<organism evidence="4 5">
    <name type="scientific">Brevibacillus agri</name>
    <dbReference type="NCBI Taxonomy" id="51101"/>
    <lineage>
        <taxon>Bacteria</taxon>
        <taxon>Bacillati</taxon>
        <taxon>Bacillota</taxon>
        <taxon>Bacilli</taxon>
        <taxon>Bacillales</taxon>
        <taxon>Paenibacillaceae</taxon>
        <taxon>Brevibacillus</taxon>
    </lineage>
</organism>
<evidence type="ECO:0000256" key="1">
    <source>
        <dbReference type="SAM" id="SignalP"/>
    </source>
</evidence>
<keyword evidence="1" id="KW-0732">Signal</keyword>
<accession>A0A3M8AB24</accession>
<feature type="domain" description="YtkA-like" evidence="2">
    <location>
        <begin position="158"/>
        <end position="238"/>
    </location>
</feature>
<evidence type="ECO:0000259" key="2">
    <source>
        <dbReference type="Pfam" id="PF13115"/>
    </source>
</evidence>
<dbReference type="Pfam" id="PF13115">
    <property type="entry name" value="YtkA"/>
    <property type="match status" value="2"/>
</dbReference>
<dbReference type="Gene3D" id="2.60.40.10">
    <property type="entry name" value="Immunoglobulins"/>
    <property type="match status" value="1"/>
</dbReference>
<dbReference type="Proteomes" id="UP000276178">
    <property type="component" value="Unassembled WGS sequence"/>
</dbReference>
<dbReference type="Proteomes" id="UP000317180">
    <property type="component" value="Unassembled WGS sequence"/>
</dbReference>
<dbReference type="AlphaFoldDB" id="A0A3M8AB24"/>
<evidence type="ECO:0000313" key="6">
    <source>
        <dbReference type="Proteomes" id="UP000317180"/>
    </source>
</evidence>
<dbReference type="EMBL" id="BJOD01000069">
    <property type="protein sequence ID" value="GED28378.1"/>
    <property type="molecule type" value="Genomic_DNA"/>
</dbReference>
<name>A0A3M8AB24_9BACL</name>
<dbReference type="InterPro" id="IPR017868">
    <property type="entry name" value="Filamin/ABP280_repeat-like"/>
</dbReference>
<feature type="chain" id="PRO_5017956360" description="YtkA-like domain-containing protein" evidence="1">
    <location>
        <begin position="27"/>
        <end position="255"/>
    </location>
</feature>
<feature type="signal peptide" evidence="1">
    <location>
        <begin position="1"/>
        <end position="26"/>
    </location>
</feature>
<proteinExistence type="predicted"/>
<evidence type="ECO:0000313" key="3">
    <source>
        <dbReference type="EMBL" id="GED28378.1"/>
    </source>
</evidence>
<protein>
    <recommendedName>
        <fullName evidence="2">YtkA-like domain-containing protein</fullName>
    </recommendedName>
</protein>
<keyword evidence="6" id="KW-1185">Reference proteome</keyword>
<reference evidence="4 5" key="1">
    <citation type="submission" date="2018-10" db="EMBL/GenBank/DDBJ databases">
        <title>Phylogenomics of Brevibacillus.</title>
        <authorList>
            <person name="Dunlap C."/>
        </authorList>
    </citation>
    <scope>NUCLEOTIDE SEQUENCE [LARGE SCALE GENOMIC DNA]</scope>
    <source>
        <strain evidence="4 5">NRRL NRS 1219</strain>
    </source>
</reference>
<comment type="caution">
    <text evidence="4">The sequence shown here is derived from an EMBL/GenBank/DDBJ whole genome shotgun (WGS) entry which is preliminary data.</text>
</comment>
<dbReference type="RefSeq" id="WP_007784833.1">
    <property type="nucleotide sequence ID" value="NZ_BJOD01000069.1"/>
</dbReference>
<feature type="domain" description="YtkA-like" evidence="2">
    <location>
        <begin position="38"/>
        <end position="112"/>
    </location>
</feature>
<evidence type="ECO:0000313" key="4">
    <source>
        <dbReference type="EMBL" id="RNB48416.1"/>
    </source>
</evidence>
<dbReference type="EMBL" id="RHHN01000087">
    <property type="protein sequence ID" value="RNB48416.1"/>
    <property type="molecule type" value="Genomic_DNA"/>
</dbReference>
<evidence type="ECO:0000313" key="5">
    <source>
        <dbReference type="Proteomes" id="UP000276178"/>
    </source>
</evidence>
<dbReference type="PROSITE" id="PS50194">
    <property type="entry name" value="FILAMIN_REPEAT"/>
    <property type="match status" value="1"/>
</dbReference>
<sequence length="255" mass="27700">MKRFFTLCLSALVVLAAACSSQNDQALEASGAPVDAAFSIEPAEPVAGQPITFSVKVTQEGKPVDDAREVSFEWWKDGQEKHETIPAKLVADGVYTAQQTISEPGSYFVYYHVTARDFHNMQKTPFTVKAAASADHAATGHADGGHEHGKAAADKAHAASGVDFHLMPPDELKAQTEAAMVVHLLKDNQPFAEGTVKFEFWTGDEVKHSFVDAKETSPGQYEGRLSFPASGEYTLKVHLEKGDVHDHKDFTVTVK</sequence>
<reference evidence="3 6" key="2">
    <citation type="submission" date="2019-06" db="EMBL/GenBank/DDBJ databases">
        <title>Whole genome shotgun sequence of Brevibacillus agri NBRC 15538.</title>
        <authorList>
            <person name="Hosoyama A."/>
            <person name="Uohara A."/>
            <person name="Ohji S."/>
            <person name="Ichikawa N."/>
        </authorList>
    </citation>
    <scope>NUCLEOTIDE SEQUENCE [LARGE SCALE GENOMIC DNA]</scope>
    <source>
        <strain evidence="3 6">NBRC 15538</strain>
    </source>
</reference>
<dbReference type="OrthoDB" id="2679563at2"/>
<dbReference type="PROSITE" id="PS51257">
    <property type="entry name" value="PROKAR_LIPOPROTEIN"/>
    <property type="match status" value="1"/>
</dbReference>